<name>A0A8J5N2M2_HOMAM</name>
<evidence type="ECO:0000256" key="1">
    <source>
        <dbReference type="SAM" id="Phobius"/>
    </source>
</evidence>
<keyword evidence="3" id="KW-0540">Nuclease</keyword>
<feature type="domain" description="Tc1-like transposase DDE" evidence="2">
    <location>
        <begin position="6"/>
        <end position="68"/>
    </location>
</feature>
<comment type="caution">
    <text evidence="3">The sequence shown here is derived from an EMBL/GenBank/DDBJ whole genome shotgun (WGS) entry which is preliminary data.</text>
</comment>
<evidence type="ECO:0000313" key="4">
    <source>
        <dbReference type="Proteomes" id="UP000747542"/>
    </source>
</evidence>
<accession>A0A8J5N2M2</accession>
<dbReference type="EMBL" id="JAHLQT010011632">
    <property type="protein sequence ID" value="KAG7172025.1"/>
    <property type="molecule type" value="Genomic_DNA"/>
</dbReference>
<keyword evidence="3" id="KW-0255">Endonuclease</keyword>
<evidence type="ECO:0000313" key="3">
    <source>
        <dbReference type="EMBL" id="KAG7172025.1"/>
    </source>
</evidence>
<keyword evidence="4" id="KW-1185">Reference proteome</keyword>
<reference evidence="3" key="1">
    <citation type="journal article" date="2021" name="Sci. Adv.">
        <title>The American lobster genome reveals insights on longevity, neural, and immune adaptations.</title>
        <authorList>
            <person name="Polinski J.M."/>
            <person name="Zimin A.V."/>
            <person name="Clark K.F."/>
            <person name="Kohn A.B."/>
            <person name="Sadowski N."/>
            <person name="Timp W."/>
            <person name="Ptitsyn A."/>
            <person name="Khanna P."/>
            <person name="Romanova D.Y."/>
            <person name="Williams P."/>
            <person name="Greenwood S.J."/>
            <person name="Moroz L.L."/>
            <person name="Walt D.R."/>
            <person name="Bodnar A.G."/>
        </authorList>
    </citation>
    <scope>NUCLEOTIDE SEQUENCE</scope>
    <source>
        <strain evidence="3">GMGI-L3</strain>
    </source>
</reference>
<keyword evidence="1" id="KW-0472">Membrane</keyword>
<evidence type="ECO:0000259" key="2">
    <source>
        <dbReference type="Pfam" id="PF13358"/>
    </source>
</evidence>
<dbReference type="Proteomes" id="UP000747542">
    <property type="component" value="Unassembled WGS sequence"/>
</dbReference>
<sequence>MCQQIIAGQSGSNVTLIAAIAYLAGLFYYEIYTKSVTKEVFKNFMTSLDCVLGPETAVILMDNAPCHAGIEQEFEDRVIKKLPPLTSPKSY</sequence>
<keyword evidence="1" id="KW-0812">Transmembrane</keyword>
<keyword evidence="1" id="KW-1133">Transmembrane helix</keyword>
<keyword evidence="3" id="KW-0378">Hydrolase</keyword>
<proteinExistence type="predicted"/>
<dbReference type="GO" id="GO:0004519">
    <property type="term" value="F:endonuclease activity"/>
    <property type="evidence" value="ECO:0007669"/>
    <property type="project" value="UniProtKB-KW"/>
</dbReference>
<dbReference type="InterPro" id="IPR038717">
    <property type="entry name" value="Tc1-like_DDE_dom"/>
</dbReference>
<dbReference type="AlphaFoldDB" id="A0A8J5N2M2"/>
<gene>
    <name evidence="3" type="ORF">Hamer_G001001</name>
</gene>
<organism evidence="3 4">
    <name type="scientific">Homarus americanus</name>
    <name type="common">American lobster</name>
    <dbReference type="NCBI Taxonomy" id="6706"/>
    <lineage>
        <taxon>Eukaryota</taxon>
        <taxon>Metazoa</taxon>
        <taxon>Ecdysozoa</taxon>
        <taxon>Arthropoda</taxon>
        <taxon>Crustacea</taxon>
        <taxon>Multicrustacea</taxon>
        <taxon>Malacostraca</taxon>
        <taxon>Eumalacostraca</taxon>
        <taxon>Eucarida</taxon>
        <taxon>Decapoda</taxon>
        <taxon>Pleocyemata</taxon>
        <taxon>Astacidea</taxon>
        <taxon>Nephropoidea</taxon>
        <taxon>Nephropidae</taxon>
        <taxon>Homarus</taxon>
    </lineage>
</organism>
<feature type="transmembrane region" description="Helical" evidence="1">
    <location>
        <begin position="14"/>
        <end position="32"/>
    </location>
</feature>
<dbReference type="Pfam" id="PF13358">
    <property type="entry name" value="DDE_3"/>
    <property type="match status" value="1"/>
</dbReference>
<protein>
    <submittedName>
        <fullName evidence="3">Putative DDE superfamily endonuclease domain-containing protein 66</fullName>
    </submittedName>
</protein>